<reference evidence="3 4" key="1">
    <citation type="journal article" date="2014" name="FEMS Microbiol. Lett.">
        <title>Genome sequencing analysis reveals virulence-related gene content of Ochrobactrum intermedium strain 229E, a urease-positive strain isolated from the human gastric niche.</title>
        <authorList>
            <person name="Kulkarni G.J."/>
            <person name="Shetty S."/>
            <person name="Dharne M.S."/>
            <person name="Shouche Y.S."/>
        </authorList>
    </citation>
    <scope>NUCLEOTIDE SEQUENCE [LARGE SCALE GENOMIC DNA]</scope>
    <source>
        <strain evidence="3 4">229E</strain>
    </source>
</reference>
<keyword evidence="2" id="KW-0812">Transmembrane</keyword>
<feature type="region of interest" description="Disordered" evidence="1">
    <location>
        <begin position="212"/>
        <end position="260"/>
    </location>
</feature>
<dbReference type="AlphaFoldDB" id="U4V9W4"/>
<keyword evidence="2" id="KW-0472">Membrane</keyword>
<dbReference type="Proteomes" id="UP000016842">
    <property type="component" value="Unassembled WGS sequence"/>
</dbReference>
<dbReference type="PATRIC" id="fig|1337887.3.peg.3069"/>
<comment type="caution">
    <text evidence="3">The sequence shown here is derived from an EMBL/GenBank/DDBJ whole genome shotgun (WGS) entry which is preliminary data.</text>
</comment>
<feature type="transmembrane region" description="Helical" evidence="2">
    <location>
        <begin position="158"/>
        <end position="178"/>
    </location>
</feature>
<evidence type="ECO:0000313" key="3">
    <source>
        <dbReference type="EMBL" id="ERM01444.1"/>
    </source>
</evidence>
<feature type="transmembrane region" description="Helical" evidence="2">
    <location>
        <begin position="184"/>
        <end position="201"/>
    </location>
</feature>
<feature type="transmembrane region" description="Helical" evidence="2">
    <location>
        <begin position="135"/>
        <end position="151"/>
    </location>
</feature>
<evidence type="ECO:0000313" key="4">
    <source>
        <dbReference type="Proteomes" id="UP000016842"/>
    </source>
</evidence>
<evidence type="ECO:0008006" key="5">
    <source>
        <dbReference type="Google" id="ProtNLM"/>
    </source>
</evidence>
<feature type="compositionally biased region" description="Low complexity" evidence="1">
    <location>
        <begin position="214"/>
        <end position="230"/>
    </location>
</feature>
<feature type="transmembrane region" description="Helical" evidence="2">
    <location>
        <begin position="108"/>
        <end position="129"/>
    </location>
</feature>
<organism evidence="3 4">
    <name type="scientific">Brucella intermedia 229E</name>
    <dbReference type="NCBI Taxonomy" id="1337887"/>
    <lineage>
        <taxon>Bacteria</taxon>
        <taxon>Pseudomonadati</taxon>
        <taxon>Pseudomonadota</taxon>
        <taxon>Alphaproteobacteria</taxon>
        <taxon>Hyphomicrobiales</taxon>
        <taxon>Brucellaceae</taxon>
        <taxon>Brucella/Ochrobactrum group</taxon>
        <taxon>Brucella</taxon>
    </lineage>
</organism>
<sequence>MGGSKTAYWLQLVRSAYGSHDSPIADKILADQLGEICEGARFSMPISTILSVLIVLVQSAAGHFWESIVWFALVNIVNALRFFEAIAYSRRLAPIENVADLQRQIRRFQFLAALSGFFWSGVAVLSSGFTDPQSPVYLVILAGICAGAVTYGSSYASIAINFITPPLVVTVICLAVQADLQRGVIAVSVVLFWCGLTRGALLGKPLHPDKQAEARGQAAGRRNGAQVAGRPADRPLQPARAGKFHPAFSRRGRPLHRHAD</sequence>
<evidence type="ECO:0000256" key="1">
    <source>
        <dbReference type="SAM" id="MobiDB-lite"/>
    </source>
</evidence>
<proteinExistence type="predicted"/>
<protein>
    <recommendedName>
        <fullName evidence="5">GGDEF-domain containing protein</fullName>
    </recommendedName>
</protein>
<accession>U4V9W4</accession>
<evidence type="ECO:0000256" key="2">
    <source>
        <dbReference type="SAM" id="Phobius"/>
    </source>
</evidence>
<gene>
    <name evidence="3" type="ORF">Q644_21690</name>
</gene>
<feature type="transmembrane region" description="Helical" evidence="2">
    <location>
        <begin position="42"/>
        <end position="61"/>
    </location>
</feature>
<feature type="compositionally biased region" description="Basic residues" evidence="1">
    <location>
        <begin position="248"/>
        <end position="260"/>
    </location>
</feature>
<keyword evidence="2" id="KW-1133">Transmembrane helix</keyword>
<feature type="transmembrane region" description="Helical" evidence="2">
    <location>
        <begin position="67"/>
        <end position="87"/>
    </location>
</feature>
<name>U4V9W4_9HYPH</name>
<dbReference type="EMBL" id="ASXJ01000165">
    <property type="protein sequence ID" value="ERM01444.1"/>
    <property type="molecule type" value="Genomic_DNA"/>
</dbReference>